<organism evidence="2 3">
    <name type="scientific">Nocardioides marinquilinus</name>
    <dbReference type="NCBI Taxonomy" id="1210400"/>
    <lineage>
        <taxon>Bacteria</taxon>
        <taxon>Bacillati</taxon>
        <taxon>Actinomycetota</taxon>
        <taxon>Actinomycetes</taxon>
        <taxon>Propionibacteriales</taxon>
        <taxon>Nocardioidaceae</taxon>
        <taxon>Nocardioides</taxon>
    </lineage>
</organism>
<comment type="caution">
    <text evidence="2">The sequence shown here is derived from an EMBL/GenBank/DDBJ whole genome shotgun (WGS) entry which is preliminary data.</text>
</comment>
<accession>A0ABP9QA15</accession>
<dbReference type="PROSITE" id="PS51186">
    <property type="entry name" value="GNAT"/>
    <property type="match status" value="1"/>
</dbReference>
<keyword evidence="3" id="KW-1185">Reference proteome</keyword>
<evidence type="ECO:0000313" key="2">
    <source>
        <dbReference type="EMBL" id="GAA5156750.1"/>
    </source>
</evidence>
<dbReference type="RefSeq" id="WP_345464580.1">
    <property type="nucleotide sequence ID" value="NZ_BAABKG010000008.1"/>
</dbReference>
<dbReference type="SUPFAM" id="SSF55729">
    <property type="entry name" value="Acyl-CoA N-acyltransferases (Nat)"/>
    <property type="match status" value="2"/>
</dbReference>
<dbReference type="Gene3D" id="3.40.630.30">
    <property type="match status" value="1"/>
</dbReference>
<dbReference type="InterPro" id="IPR016181">
    <property type="entry name" value="Acyl_CoA_acyltransferase"/>
</dbReference>
<sequence>MTSEPATLEVRQIDPADEMTLRASYDLERRALLAGREGSPHWSWSEMAAIWRQPDPGEDGRLYGGWVEGRMVGGAVLFMPLEDNTSKCWLGVAVDPAEQGRGHGRALLEAVEAVAREHGRTELMAETKLPFDQITQHRHRRFAEAAGYDFANVEIVRHLTLPVPDADLDAWAAEAAERHAGYRIETFVNEVPDELLESMLVLHGQLAVDAPTGAVDWEEEVITPERWRANLDSLLSAGRTMYETLAIADDGTVAAQTTIAVPSNRTDVSQWGTFVHREHRGHRLGLAVKVVNLRAMQQAHPQMQRVITQNAESNDFMVSINEKMGFEPVEAATEFVKRV</sequence>
<dbReference type="CDD" id="cd04301">
    <property type="entry name" value="NAT_SF"/>
    <property type="match status" value="1"/>
</dbReference>
<dbReference type="EMBL" id="BAABKG010000008">
    <property type="protein sequence ID" value="GAA5156750.1"/>
    <property type="molecule type" value="Genomic_DNA"/>
</dbReference>
<gene>
    <name evidence="2" type="ORF">GCM10023340_45450</name>
</gene>
<reference evidence="3" key="1">
    <citation type="journal article" date="2019" name="Int. J. Syst. Evol. Microbiol.">
        <title>The Global Catalogue of Microorganisms (GCM) 10K type strain sequencing project: providing services to taxonomists for standard genome sequencing and annotation.</title>
        <authorList>
            <consortium name="The Broad Institute Genomics Platform"/>
            <consortium name="The Broad Institute Genome Sequencing Center for Infectious Disease"/>
            <person name="Wu L."/>
            <person name="Ma J."/>
        </authorList>
    </citation>
    <scope>NUCLEOTIDE SEQUENCE [LARGE SCALE GENOMIC DNA]</scope>
    <source>
        <strain evidence="3">JCM 18459</strain>
    </source>
</reference>
<evidence type="ECO:0000313" key="3">
    <source>
        <dbReference type="Proteomes" id="UP001500221"/>
    </source>
</evidence>
<feature type="domain" description="N-acetyltransferase" evidence="1">
    <location>
        <begin position="8"/>
        <end position="202"/>
    </location>
</feature>
<proteinExistence type="predicted"/>
<dbReference type="Pfam" id="PF00583">
    <property type="entry name" value="Acetyltransf_1"/>
    <property type="match status" value="1"/>
</dbReference>
<protein>
    <submittedName>
        <fullName evidence="2">GNAT family N-acetyltransferase</fullName>
    </submittedName>
</protein>
<evidence type="ECO:0000259" key="1">
    <source>
        <dbReference type="PROSITE" id="PS51186"/>
    </source>
</evidence>
<name>A0ABP9QA15_9ACTN</name>
<dbReference type="InterPro" id="IPR000182">
    <property type="entry name" value="GNAT_dom"/>
</dbReference>
<dbReference type="Proteomes" id="UP001500221">
    <property type="component" value="Unassembled WGS sequence"/>
</dbReference>